<evidence type="ECO:0000313" key="4">
    <source>
        <dbReference type="Proteomes" id="UP001499863"/>
    </source>
</evidence>
<feature type="compositionally biased region" description="Basic and acidic residues" evidence="1">
    <location>
        <begin position="146"/>
        <end position="156"/>
    </location>
</feature>
<feature type="region of interest" description="Disordered" evidence="1">
    <location>
        <begin position="146"/>
        <end position="175"/>
    </location>
</feature>
<name>A0ABP4ICW9_9ACTN</name>
<dbReference type="EMBL" id="BAAAKJ010000043">
    <property type="protein sequence ID" value="GAA1386170.1"/>
    <property type="molecule type" value="Genomic_DNA"/>
</dbReference>
<evidence type="ECO:0000313" key="3">
    <source>
        <dbReference type="EMBL" id="GAA1386170.1"/>
    </source>
</evidence>
<organism evidence="3 4">
    <name type="scientific">Kitasatospora putterlickiae</name>
    <dbReference type="NCBI Taxonomy" id="221725"/>
    <lineage>
        <taxon>Bacteria</taxon>
        <taxon>Bacillati</taxon>
        <taxon>Actinomycetota</taxon>
        <taxon>Actinomycetes</taxon>
        <taxon>Kitasatosporales</taxon>
        <taxon>Streptomycetaceae</taxon>
        <taxon>Kitasatospora</taxon>
    </lineage>
</organism>
<keyword evidence="2" id="KW-1133">Transmembrane helix</keyword>
<reference evidence="4" key="1">
    <citation type="journal article" date="2019" name="Int. J. Syst. Evol. Microbiol.">
        <title>The Global Catalogue of Microorganisms (GCM) 10K type strain sequencing project: providing services to taxonomists for standard genome sequencing and annotation.</title>
        <authorList>
            <consortium name="The Broad Institute Genomics Platform"/>
            <consortium name="The Broad Institute Genome Sequencing Center for Infectious Disease"/>
            <person name="Wu L."/>
            <person name="Ma J."/>
        </authorList>
    </citation>
    <scope>NUCLEOTIDE SEQUENCE [LARGE SCALE GENOMIC DNA]</scope>
    <source>
        <strain evidence="4">JCM 12393</strain>
    </source>
</reference>
<keyword evidence="2" id="KW-0812">Transmembrane</keyword>
<proteinExistence type="predicted"/>
<keyword evidence="2" id="KW-0472">Membrane</keyword>
<comment type="caution">
    <text evidence="3">The sequence shown here is derived from an EMBL/GenBank/DDBJ whole genome shotgun (WGS) entry which is preliminary data.</text>
</comment>
<feature type="transmembrane region" description="Helical" evidence="2">
    <location>
        <begin position="112"/>
        <end position="132"/>
    </location>
</feature>
<evidence type="ECO:0000256" key="2">
    <source>
        <dbReference type="SAM" id="Phobius"/>
    </source>
</evidence>
<evidence type="ECO:0000256" key="1">
    <source>
        <dbReference type="SAM" id="MobiDB-lite"/>
    </source>
</evidence>
<sequence>MTQEPRLPAQPAGAPEPEPIRWFGTSWVERDGGYRLRRVLVPVGALLAAAAAALLLRFAVDGIRIAGNGGFLNGLLVAAVAICSLLAALRTWKLLTEGKESLTGWMAEDRSLGVVWVIGGVGALLAYFVRSLREAPGEAVRRAHHERELDRYERRQAGRSGRPGARTPGRAKRRR</sequence>
<keyword evidence="4" id="KW-1185">Reference proteome</keyword>
<dbReference type="RefSeq" id="WP_344326815.1">
    <property type="nucleotide sequence ID" value="NZ_BAAAKJ010000043.1"/>
</dbReference>
<gene>
    <name evidence="3" type="ORF">GCM10009639_09650</name>
</gene>
<accession>A0ABP4ICW9</accession>
<protein>
    <submittedName>
        <fullName evidence="3">Membrane protein</fullName>
    </submittedName>
</protein>
<dbReference type="Proteomes" id="UP001499863">
    <property type="component" value="Unassembled WGS sequence"/>
</dbReference>
<feature type="transmembrane region" description="Helical" evidence="2">
    <location>
        <begin position="71"/>
        <end position="92"/>
    </location>
</feature>
<feature type="transmembrane region" description="Helical" evidence="2">
    <location>
        <begin position="39"/>
        <end position="59"/>
    </location>
</feature>